<evidence type="ECO:0000256" key="1">
    <source>
        <dbReference type="SAM" id="SignalP"/>
    </source>
</evidence>
<sequence length="81" mass="8511">MKKISALAALTMAALVLAAPAHADNGDRGRINIAGYSEASLCREALAIVPFALPLTAPAVNDACYDREHVHDTQENAQASH</sequence>
<accession>A0A850C5Q0</accession>
<evidence type="ECO:0000313" key="2">
    <source>
        <dbReference type="EMBL" id="NUQ87931.1"/>
    </source>
</evidence>
<feature type="signal peptide" evidence="1">
    <location>
        <begin position="1"/>
        <end position="23"/>
    </location>
</feature>
<reference evidence="2 3" key="1">
    <citation type="submission" date="2020-05" db="EMBL/GenBank/DDBJ databases">
        <title>DNA-SIP metagenomic assembled genomes.</title>
        <authorList>
            <person name="Yu J."/>
        </authorList>
    </citation>
    <scope>NUCLEOTIDE SEQUENCE [LARGE SCALE GENOMIC DNA]</scope>
    <source>
        <strain evidence="2">Bin5.27</strain>
    </source>
</reference>
<feature type="chain" id="PRO_5032917210" description="Small secreted domain DUF320" evidence="1">
    <location>
        <begin position="24"/>
        <end position="81"/>
    </location>
</feature>
<evidence type="ECO:0000313" key="3">
    <source>
        <dbReference type="Proteomes" id="UP000574690"/>
    </source>
</evidence>
<organism evidence="2 3">
    <name type="scientific">Glycomyces artemisiae</name>
    <dbReference type="NCBI Taxonomy" id="1076443"/>
    <lineage>
        <taxon>Bacteria</taxon>
        <taxon>Bacillati</taxon>
        <taxon>Actinomycetota</taxon>
        <taxon>Actinomycetes</taxon>
        <taxon>Glycomycetales</taxon>
        <taxon>Glycomycetaceae</taxon>
        <taxon>Glycomyces</taxon>
    </lineage>
</organism>
<dbReference type="AlphaFoldDB" id="A0A850C5Q0"/>
<dbReference type="Proteomes" id="UP000574690">
    <property type="component" value="Unassembled WGS sequence"/>
</dbReference>
<dbReference type="EMBL" id="JABFXE010000241">
    <property type="protein sequence ID" value="NUQ87931.1"/>
    <property type="molecule type" value="Genomic_DNA"/>
</dbReference>
<comment type="caution">
    <text evidence="2">The sequence shown here is derived from an EMBL/GenBank/DDBJ whole genome shotgun (WGS) entry which is preliminary data.</text>
</comment>
<keyword evidence="1" id="KW-0732">Signal</keyword>
<protein>
    <recommendedName>
        <fullName evidence="4">Small secreted domain DUF320</fullName>
    </recommendedName>
</protein>
<evidence type="ECO:0008006" key="4">
    <source>
        <dbReference type="Google" id="ProtNLM"/>
    </source>
</evidence>
<name>A0A850C5Q0_9ACTN</name>
<gene>
    <name evidence="2" type="ORF">HOQ43_05660</name>
</gene>
<proteinExistence type="predicted"/>